<sequence>MIVATRNIDAVPFTRLVTVPPVDVETESVKVDQGSLSEFRYWIT</sequence>
<gene>
    <name evidence="1" type="ORF">UFOPK2786_01563</name>
</gene>
<name>A0A6J6U837_9ZZZZ</name>
<organism evidence="1">
    <name type="scientific">freshwater metagenome</name>
    <dbReference type="NCBI Taxonomy" id="449393"/>
    <lineage>
        <taxon>unclassified sequences</taxon>
        <taxon>metagenomes</taxon>
        <taxon>ecological metagenomes</taxon>
    </lineage>
</organism>
<reference evidence="1" key="1">
    <citation type="submission" date="2020-05" db="EMBL/GenBank/DDBJ databases">
        <authorList>
            <person name="Chiriac C."/>
            <person name="Salcher M."/>
            <person name="Ghai R."/>
            <person name="Kavagutti S V."/>
        </authorList>
    </citation>
    <scope>NUCLEOTIDE SEQUENCE</scope>
</reference>
<proteinExistence type="predicted"/>
<dbReference type="AlphaFoldDB" id="A0A6J6U837"/>
<dbReference type="EMBL" id="CAEZYW010000286">
    <property type="protein sequence ID" value="CAB4756080.1"/>
    <property type="molecule type" value="Genomic_DNA"/>
</dbReference>
<evidence type="ECO:0000313" key="1">
    <source>
        <dbReference type="EMBL" id="CAB4756080.1"/>
    </source>
</evidence>
<accession>A0A6J6U837</accession>
<protein>
    <submittedName>
        <fullName evidence="1">Unannotated protein</fullName>
    </submittedName>
</protein>